<dbReference type="OrthoDB" id="222071at2"/>
<feature type="compositionally biased region" description="Low complexity" evidence="2">
    <location>
        <begin position="881"/>
        <end position="910"/>
    </location>
</feature>
<feature type="region of interest" description="Disordered" evidence="2">
    <location>
        <begin position="379"/>
        <end position="398"/>
    </location>
</feature>
<comment type="caution">
    <text evidence="4">The sequence shown here is derived from an EMBL/GenBank/DDBJ whole genome shotgun (WGS) entry which is preliminary data.</text>
</comment>
<feature type="compositionally biased region" description="Pro residues" evidence="2">
    <location>
        <begin position="8"/>
        <end position="25"/>
    </location>
</feature>
<feature type="transmembrane region" description="Helical" evidence="3">
    <location>
        <begin position="177"/>
        <end position="201"/>
    </location>
</feature>
<feature type="region of interest" description="Disordered" evidence="2">
    <location>
        <begin position="766"/>
        <end position="802"/>
    </location>
</feature>
<feature type="compositionally biased region" description="Basic and acidic residues" evidence="2">
    <location>
        <begin position="991"/>
        <end position="1006"/>
    </location>
</feature>
<organism evidence="4 5">
    <name type="scientific">Corallococcus interemptor</name>
    <dbReference type="NCBI Taxonomy" id="2316720"/>
    <lineage>
        <taxon>Bacteria</taxon>
        <taxon>Pseudomonadati</taxon>
        <taxon>Myxococcota</taxon>
        <taxon>Myxococcia</taxon>
        <taxon>Myxococcales</taxon>
        <taxon>Cystobacterineae</taxon>
        <taxon>Myxococcaceae</taxon>
        <taxon>Corallococcus</taxon>
    </lineage>
</organism>
<feature type="compositionally biased region" description="Basic and acidic residues" evidence="2">
    <location>
        <begin position="856"/>
        <end position="866"/>
    </location>
</feature>
<accession>A0A3A8PP59</accession>
<evidence type="ECO:0000256" key="1">
    <source>
        <dbReference type="SAM" id="Coils"/>
    </source>
</evidence>
<feature type="compositionally biased region" description="Basic and acidic residues" evidence="2">
    <location>
        <begin position="379"/>
        <end position="388"/>
    </location>
</feature>
<keyword evidence="3" id="KW-0812">Transmembrane</keyword>
<protein>
    <submittedName>
        <fullName evidence="4">DUF4175 family protein</fullName>
    </submittedName>
</protein>
<feature type="compositionally biased region" description="Basic and acidic residues" evidence="2">
    <location>
        <begin position="739"/>
        <end position="754"/>
    </location>
</feature>
<keyword evidence="5" id="KW-1185">Reference proteome</keyword>
<keyword evidence="1" id="KW-0175">Coiled coil</keyword>
<evidence type="ECO:0000313" key="4">
    <source>
        <dbReference type="EMBL" id="RKH58207.1"/>
    </source>
</evidence>
<dbReference type="Pfam" id="PF13779">
    <property type="entry name" value="DUF4175"/>
    <property type="match status" value="2"/>
</dbReference>
<feature type="region of interest" description="Disordered" evidence="2">
    <location>
        <begin position="936"/>
        <end position="1013"/>
    </location>
</feature>
<reference evidence="5" key="1">
    <citation type="submission" date="2018-09" db="EMBL/GenBank/DDBJ databases">
        <authorList>
            <person name="Livingstone P.G."/>
            <person name="Whitworth D.E."/>
        </authorList>
    </citation>
    <scope>NUCLEOTIDE SEQUENCE [LARGE SCALE GENOMIC DNA]</scope>
    <source>
        <strain evidence="5">AB047A</strain>
    </source>
</reference>
<name>A0A3A8PP59_9BACT</name>
<feature type="region of interest" description="Disordered" evidence="2">
    <location>
        <begin position="817"/>
        <end position="918"/>
    </location>
</feature>
<evidence type="ECO:0000313" key="5">
    <source>
        <dbReference type="Proteomes" id="UP000282656"/>
    </source>
</evidence>
<dbReference type="RefSeq" id="WP_121771865.1">
    <property type="nucleotide sequence ID" value="NZ_RAWM01000198.1"/>
</dbReference>
<dbReference type="AlphaFoldDB" id="A0A3A8PP59"/>
<feature type="region of interest" description="Disordered" evidence="2">
    <location>
        <begin position="1"/>
        <end position="32"/>
    </location>
</feature>
<dbReference type="InterPro" id="IPR012683">
    <property type="entry name" value="CHP02302_TM"/>
</dbReference>
<feature type="transmembrane region" description="Helical" evidence="3">
    <location>
        <begin position="82"/>
        <end position="103"/>
    </location>
</feature>
<gene>
    <name evidence="4" type="ORF">D7X96_37235</name>
</gene>
<evidence type="ECO:0000256" key="2">
    <source>
        <dbReference type="SAM" id="MobiDB-lite"/>
    </source>
</evidence>
<dbReference type="EMBL" id="RAWM01000198">
    <property type="protein sequence ID" value="RKH58207.1"/>
    <property type="molecule type" value="Genomic_DNA"/>
</dbReference>
<keyword evidence="3" id="KW-0472">Membrane</keyword>
<feature type="transmembrane region" description="Helical" evidence="3">
    <location>
        <begin position="55"/>
        <end position="76"/>
    </location>
</feature>
<proteinExistence type="predicted"/>
<sequence>MNLETPQSPAPELPPPPPPPAPPPQARREARSKGVADLLAQVRARQRRQLWAQGLLLGGVAALVLLFATGLLGRALPGLAQVLMWLAVPVGAAVAYGFGVVLAHRQVGDDARTARLVGQRRPELSLDVLAAVELSRERREEAGWSPQLADAFLKQMDERARTVDPGLVVDRQPLRRVALASGGAVLLLAVLMFFVGGRWAAGWKHLREQAARPETAAQAEPITGDIELTYRYPAYTGLAPRTVPGTNGEVSAPAGTEVVLKTRSDRPVERAEVVVNGQTLPLTVTGGRELTGSFVAKQGGTYHFVFYASRAKPLAVGPDIPLTVEADKAPQVTLLTPSTEIEVDPGQTVTLKYEATDDYGLSGLALVYRMPGAKQETRVNLPREDSRRSRGTFNWDLGPLKPAPGDRITYYIEAKDNDAVEGPKKGVSRTQTLRVYSAAEHRRAALEKAEALWGRLVDHLADRLEGPDRAKQKDAAAVESAKSVDGSGQQLADDFRAQGSELSREKDVPKEIISALLNIGGELKRSVSTTSDFRRLYLRTQRARGEDWGTGTRLTAVVEDEIEGLERDILYLESLLDRQKLEALQELTKQLANERRDLSRLIEQFKANPDEAAREQVMQQIQQLKSRIQELMQRMAELRKGIRDEHLNAEALSEMMQQEDMQGAMDEVERLMQEGKADEALAKLQELGMQMDEMLESMDKSQEDFGAEQYPELAEKFGKFMDDLQGTMDEQQKVAEQTRALRDQARGQNRERLKEKGQALKDELNRKLQQVQEHYQKLDPGRLNSRAARPLEEAQSELRNVENALKVDDFDLAAESAARAEDAARQLSSMGEQQRQLDEMFGNPPEVRQQSAKLAEQLKKDARDVADVSQQLQNLFPPPGSQLSQQEKQQLQQLGQRQQQLEQRAQGLRQQMEDMEQTAPLFGEEAGQQMDEIGQRMGEASQRMQGKDPGRGYGEQQAAMEGLKRFQQQMQQSQQGRKGGRGLPMPMGSGRRQEGNGRNPQDKVELPDEDAFQAPREFRKDLLDAMKQGAPEKYREQVKRYYEELVK</sequence>
<feature type="coiled-coil region" evidence="1">
    <location>
        <begin position="562"/>
        <end position="648"/>
    </location>
</feature>
<evidence type="ECO:0000256" key="3">
    <source>
        <dbReference type="SAM" id="Phobius"/>
    </source>
</evidence>
<feature type="region of interest" description="Disordered" evidence="2">
    <location>
        <begin position="730"/>
        <end position="754"/>
    </location>
</feature>
<keyword evidence="3" id="KW-1133">Transmembrane helix</keyword>
<dbReference type="Proteomes" id="UP000282656">
    <property type="component" value="Unassembled WGS sequence"/>
</dbReference>